<feature type="region of interest" description="Disordered" evidence="1">
    <location>
        <begin position="1"/>
        <end position="27"/>
    </location>
</feature>
<reference evidence="3 4" key="1">
    <citation type="journal article" date="2019" name="Sci. Rep.">
        <title>Comparative genomics of chytrid fungi reveal insights into the obligate biotrophic and pathogenic lifestyle of Synchytrium endobioticum.</title>
        <authorList>
            <person name="van de Vossenberg B.T.L.H."/>
            <person name="Warris S."/>
            <person name="Nguyen H.D.T."/>
            <person name="van Gent-Pelzer M.P.E."/>
            <person name="Joly D.L."/>
            <person name="van de Geest H.C."/>
            <person name="Bonants P.J.M."/>
            <person name="Smith D.S."/>
            <person name="Levesque C.A."/>
            <person name="van der Lee T.A.J."/>
        </authorList>
    </citation>
    <scope>NUCLEOTIDE SEQUENCE [LARGE SCALE GENOMIC DNA]</scope>
    <source>
        <strain evidence="3 4">JEL517</strain>
    </source>
</reference>
<feature type="region of interest" description="Disordered" evidence="1">
    <location>
        <begin position="102"/>
        <end position="237"/>
    </location>
</feature>
<dbReference type="Proteomes" id="UP000319731">
    <property type="component" value="Unassembled WGS sequence"/>
</dbReference>
<comment type="caution">
    <text evidence="3">The sequence shown here is derived from an EMBL/GenBank/DDBJ whole genome shotgun (WGS) entry which is preliminary data.</text>
</comment>
<protein>
    <submittedName>
        <fullName evidence="3">Uncharacterized protein</fullName>
    </submittedName>
</protein>
<name>A0A507CEY5_9FUNG</name>
<dbReference type="EMBL" id="QEAO01000004">
    <property type="protein sequence ID" value="TPX36586.1"/>
    <property type="molecule type" value="Genomic_DNA"/>
</dbReference>
<feature type="compositionally biased region" description="Basic and acidic residues" evidence="1">
    <location>
        <begin position="1"/>
        <end position="10"/>
    </location>
</feature>
<keyword evidence="2" id="KW-0472">Membrane</keyword>
<keyword evidence="2" id="KW-1133">Transmembrane helix</keyword>
<dbReference type="GeneID" id="42002475"/>
<feature type="region of interest" description="Disordered" evidence="1">
    <location>
        <begin position="425"/>
        <end position="446"/>
    </location>
</feature>
<dbReference type="GO" id="GO:1902412">
    <property type="term" value="P:regulation of mitotic cytokinesis"/>
    <property type="evidence" value="ECO:0007669"/>
    <property type="project" value="InterPro"/>
</dbReference>
<dbReference type="AlphaFoldDB" id="A0A507CEY5"/>
<accession>A0A507CEY5</accession>
<feature type="compositionally biased region" description="Low complexity" evidence="1">
    <location>
        <begin position="532"/>
        <end position="546"/>
    </location>
</feature>
<keyword evidence="2" id="KW-0812">Transmembrane</keyword>
<evidence type="ECO:0000313" key="3">
    <source>
        <dbReference type="EMBL" id="TPX36586.1"/>
    </source>
</evidence>
<feature type="region of interest" description="Disordered" evidence="1">
    <location>
        <begin position="511"/>
        <end position="558"/>
    </location>
</feature>
<gene>
    <name evidence="3" type="ORF">SmJEL517_g01250</name>
</gene>
<feature type="compositionally biased region" description="Low complexity" evidence="1">
    <location>
        <begin position="189"/>
        <end position="214"/>
    </location>
</feature>
<dbReference type="GO" id="GO:0005096">
    <property type="term" value="F:GTPase activator activity"/>
    <property type="evidence" value="ECO:0007669"/>
    <property type="project" value="InterPro"/>
</dbReference>
<feature type="compositionally biased region" description="Low complexity" evidence="1">
    <location>
        <begin position="59"/>
        <end position="79"/>
    </location>
</feature>
<organism evidence="3 4">
    <name type="scientific">Synchytrium microbalum</name>
    <dbReference type="NCBI Taxonomy" id="1806994"/>
    <lineage>
        <taxon>Eukaryota</taxon>
        <taxon>Fungi</taxon>
        <taxon>Fungi incertae sedis</taxon>
        <taxon>Chytridiomycota</taxon>
        <taxon>Chytridiomycota incertae sedis</taxon>
        <taxon>Chytridiomycetes</taxon>
        <taxon>Synchytriales</taxon>
        <taxon>Synchytriaceae</taxon>
        <taxon>Synchytrium</taxon>
    </lineage>
</organism>
<evidence type="ECO:0000256" key="1">
    <source>
        <dbReference type="SAM" id="MobiDB-lite"/>
    </source>
</evidence>
<evidence type="ECO:0000313" key="4">
    <source>
        <dbReference type="Proteomes" id="UP000319731"/>
    </source>
</evidence>
<feature type="compositionally biased region" description="Low complexity" evidence="1">
    <location>
        <begin position="127"/>
        <end position="141"/>
    </location>
</feature>
<feature type="compositionally biased region" description="Polar residues" evidence="1">
    <location>
        <begin position="176"/>
        <end position="188"/>
    </location>
</feature>
<feature type="region of interest" description="Disordered" evidence="1">
    <location>
        <begin position="53"/>
        <end position="87"/>
    </location>
</feature>
<dbReference type="Pfam" id="PF20162">
    <property type="entry name" value="Etd1"/>
    <property type="match status" value="1"/>
</dbReference>
<dbReference type="OrthoDB" id="5400650at2759"/>
<sequence>MLARENREGAIDSASPSPQKKPKAARKSVAAVILASGTAASVGLSSFFGALRQKEQPNASSSASITSSQTRTSRFGTSSSRRDRRAQSLYVLPDHRDGLAASIESSQPRKPPRNRFSFDLGALGRPSTSATISSEESTTSSRNSKDGHRTSIPLGFRKRATTLVGAKPPLAPKAGSTVSFGPSTAINTSNSHQAPSSSSGGSSSAHSLPSRSNSIHNRLSATGGLPRLPMSSTTRETDPTIFEQPLLTELRVGSAPSAIIHSTPILDALMADEDDETYVSSSVRAKARDRRMKELSKLEADYAAESWDEDFDIDVDGGQVLNVPTSVTNSQDTLRIDIANVRKFALHIEDLKFLYAESRQIIDKVTEENRAKVQTLTESYAKDVEHALFLIDLAESAEESDDSITPTDAQRRVLYEILQLDPSTIKRPSTTSRSRRHHTPSSSSTTALANLNAAWSAAAANMTPTTTSNIGGGVAPLVFSTATTTLPTISNSNSAQSLTALSQVAPLIPFSATPKPESQPPSPVIARERSRSSSGWSTPTSGSRTPANRTPGNHTPPELSMNELAMMHFGVEYMPQLLKALGNVKSRMTEYLGEMREASLII</sequence>
<proteinExistence type="predicted"/>
<feature type="transmembrane region" description="Helical" evidence="2">
    <location>
        <begin position="29"/>
        <end position="51"/>
    </location>
</feature>
<evidence type="ECO:0000256" key="2">
    <source>
        <dbReference type="SAM" id="Phobius"/>
    </source>
</evidence>
<keyword evidence="4" id="KW-1185">Reference proteome</keyword>
<dbReference type="RefSeq" id="XP_031026800.1">
    <property type="nucleotide sequence ID" value="XM_031167178.1"/>
</dbReference>
<dbReference type="InterPro" id="IPR045342">
    <property type="entry name" value="Etd1"/>
</dbReference>